<evidence type="ECO:0000313" key="3">
    <source>
        <dbReference type="Proteomes" id="UP000282613"/>
    </source>
</evidence>
<dbReference type="EMBL" id="UYRS01018623">
    <property type="protein sequence ID" value="VDK38427.1"/>
    <property type="molecule type" value="Genomic_DNA"/>
</dbReference>
<sequence>MQSSSLYWIAGNLQRTSLFTWWIASKLKPPKQHDDDDGSSSLGYAKAMAPIPGKPIQHLEMRSAVDVVQFDAPPLLARGQGLRRRRFLLLLLLLLLFSISLSLALSF</sequence>
<gene>
    <name evidence="2" type="ORF">TASK_LOCUS7470</name>
</gene>
<dbReference type="AlphaFoldDB" id="A0A0R3WAA9"/>
<protein>
    <submittedName>
        <fullName evidence="2 4">Uncharacterized protein</fullName>
    </submittedName>
</protein>
<keyword evidence="3" id="KW-1185">Reference proteome</keyword>
<reference evidence="2 3" key="2">
    <citation type="submission" date="2018-11" db="EMBL/GenBank/DDBJ databases">
        <authorList>
            <consortium name="Pathogen Informatics"/>
        </authorList>
    </citation>
    <scope>NUCLEOTIDE SEQUENCE [LARGE SCALE GENOMIC DNA]</scope>
</reference>
<evidence type="ECO:0000313" key="2">
    <source>
        <dbReference type="EMBL" id="VDK38427.1"/>
    </source>
</evidence>
<accession>A0A0R3WAA9</accession>
<proteinExistence type="predicted"/>
<keyword evidence="1" id="KW-1133">Transmembrane helix</keyword>
<reference evidence="4" key="1">
    <citation type="submission" date="2017-02" db="UniProtKB">
        <authorList>
            <consortium name="WormBaseParasite"/>
        </authorList>
    </citation>
    <scope>IDENTIFICATION</scope>
</reference>
<evidence type="ECO:0000256" key="1">
    <source>
        <dbReference type="SAM" id="Phobius"/>
    </source>
</evidence>
<dbReference type="Proteomes" id="UP000282613">
    <property type="component" value="Unassembled WGS sequence"/>
</dbReference>
<evidence type="ECO:0000313" key="4">
    <source>
        <dbReference type="WBParaSite" id="TASK_0000746901-mRNA-1"/>
    </source>
</evidence>
<dbReference type="WBParaSite" id="TASK_0000746901-mRNA-1">
    <property type="protein sequence ID" value="TASK_0000746901-mRNA-1"/>
    <property type="gene ID" value="TASK_0000746901"/>
</dbReference>
<organism evidence="4">
    <name type="scientific">Taenia asiatica</name>
    <name type="common">Asian tapeworm</name>
    <dbReference type="NCBI Taxonomy" id="60517"/>
    <lineage>
        <taxon>Eukaryota</taxon>
        <taxon>Metazoa</taxon>
        <taxon>Spiralia</taxon>
        <taxon>Lophotrochozoa</taxon>
        <taxon>Platyhelminthes</taxon>
        <taxon>Cestoda</taxon>
        <taxon>Eucestoda</taxon>
        <taxon>Cyclophyllidea</taxon>
        <taxon>Taeniidae</taxon>
        <taxon>Taenia</taxon>
    </lineage>
</organism>
<keyword evidence="1" id="KW-0812">Transmembrane</keyword>
<keyword evidence="1" id="KW-0472">Membrane</keyword>
<feature type="transmembrane region" description="Helical" evidence="1">
    <location>
        <begin position="87"/>
        <end position="105"/>
    </location>
</feature>
<name>A0A0R3WAA9_TAEAS</name>